<dbReference type="EMBL" id="OCMY01000001">
    <property type="protein sequence ID" value="SOD39725.1"/>
    <property type="molecule type" value="Genomic_DNA"/>
</dbReference>
<protein>
    <recommendedName>
        <fullName evidence="3">NinB protein</fullName>
    </recommendedName>
</protein>
<sequence length="151" mass="17791">MNIPPQGIRLTSQNFITVSESISEDLRRGRSFRLRLEPWSERRTLSQNALFHLWMKELSDFLIKRGRSQCSPEWCKDAMKFTFLGFETNTYTDVKTGAQIERESLRMTSKLRASEMHHFMTQVQSWSLDIGCFLKVPATSEFFELSRKQEE</sequence>
<proteinExistence type="predicted"/>
<dbReference type="SUPFAM" id="SSF103370">
    <property type="entry name" value="NinB"/>
    <property type="match status" value="1"/>
</dbReference>
<reference evidence="2" key="1">
    <citation type="submission" date="2017-09" db="EMBL/GenBank/DDBJ databases">
        <authorList>
            <person name="Varghese N."/>
            <person name="Submissions S."/>
        </authorList>
    </citation>
    <scope>NUCLEOTIDE SEQUENCE [LARGE SCALE GENOMIC DNA]</scope>
    <source>
        <strain evidence="2">JKS000234</strain>
    </source>
</reference>
<accession>A0A286C016</accession>
<dbReference type="Proteomes" id="UP000219271">
    <property type="component" value="Unassembled WGS sequence"/>
</dbReference>
<keyword evidence="2" id="KW-1185">Reference proteome</keyword>
<dbReference type="OrthoDB" id="7061352at2"/>
<organism evidence="1 2">
    <name type="scientific">Candidatus Pantoea floridensis</name>
    <dbReference type="NCBI Taxonomy" id="1938870"/>
    <lineage>
        <taxon>Bacteria</taxon>
        <taxon>Pseudomonadati</taxon>
        <taxon>Pseudomonadota</taxon>
        <taxon>Gammaproteobacteria</taxon>
        <taxon>Enterobacterales</taxon>
        <taxon>Erwiniaceae</taxon>
        <taxon>Pantoea</taxon>
    </lineage>
</organism>
<gene>
    <name evidence="1" type="ORF">SAMN06273570_4179</name>
</gene>
<evidence type="ECO:0008006" key="3">
    <source>
        <dbReference type="Google" id="ProtNLM"/>
    </source>
</evidence>
<dbReference type="NCBIfam" id="NF007281">
    <property type="entry name" value="PRK09741.1"/>
    <property type="match status" value="1"/>
</dbReference>
<evidence type="ECO:0000313" key="2">
    <source>
        <dbReference type="Proteomes" id="UP000219271"/>
    </source>
</evidence>
<dbReference type="Gene3D" id="1.10.3790.10">
    <property type="entry name" value="NinB"/>
    <property type="match status" value="1"/>
</dbReference>
<evidence type="ECO:0000313" key="1">
    <source>
        <dbReference type="EMBL" id="SOD39725.1"/>
    </source>
</evidence>
<name>A0A286C016_9GAMM</name>
<dbReference type="RefSeq" id="WP_097097497.1">
    <property type="nucleotide sequence ID" value="NZ_OCMY01000001.1"/>
</dbReference>
<dbReference type="InterPro" id="IPR036619">
    <property type="entry name" value="NinB_sf"/>
</dbReference>
<dbReference type="AlphaFoldDB" id="A0A286C016"/>